<gene>
    <name evidence="1" type="ORF">ACFPYJ_12190</name>
</gene>
<keyword evidence="2" id="KW-1185">Reference proteome</keyword>
<proteinExistence type="predicted"/>
<dbReference type="Proteomes" id="UP001596047">
    <property type="component" value="Unassembled WGS sequence"/>
</dbReference>
<sequence>MKTNDQMRKDEKSNAPVVLDVLTILEHLGIDRANLPQDLYFLLMRDRLTKKT</sequence>
<organism evidence="1 2">
    <name type="scientific">Paenibacillus solisilvae</name>
    <dbReference type="NCBI Taxonomy" id="2486751"/>
    <lineage>
        <taxon>Bacteria</taxon>
        <taxon>Bacillati</taxon>
        <taxon>Bacillota</taxon>
        <taxon>Bacilli</taxon>
        <taxon>Bacillales</taxon>
        <taxon>Paenibacillaceae</taxon>
        <taxon>Paenibacillus</taxon>
    </lineage>
</organism>
<evidence type="ECO:0000313" key="2">
    <source>
        <dbReference type="Proteomes" id="UP001596047"/>
    </source>
</evidence>
<comment type="caution">
    <text evidence="1">The sequence shown here is derived from an EMBL/GenBank/DDBJ whole genome shotgun (WGS) entry which is preliminary data.</text>
</comment>
<evidence type="ECO:0000313" key="1">
    <source>
        <dbReference type="EMBL" id="MFC5649869.1"/>
    </source>
</evidence>
<dbReference type="EMBL" id="JBHSOW010000042">
    <property type="protein sequence ID" value="MFC5649869.1"/>
    <property type="molecule type" value="Genomic_DNA"/>
</dbReference>
<name>A0ABW0VYN1_9BACL</name>
<accession>A0ABW0VYN1</accession>
<protein>
    <submittedName>
        <fullName evidence="1">Uncharacterized protein</fullName>
    </submittedName>
</protein>
<dbReference type="RefSeq" id="WP_379188414.1">
    <property type="nucleotide sequence ID" value="NZ_JBHSOW010000042.1"/>
</dbReference>
<reference evidence="2" key="1">
    <citation type="journal article" date="2019" name="Int. J. Syst. Evol. Microbiol.">
        <title>The Global Catalogue of Microorganisms (GCM) 10K type strain sequencing project: providing services to taxonomists for standard genome sequencing and annotation.</title>
        <authorList>
            <consortium name="The Broad Institute Genomics Platform"/>
            <consortium name="The Broad Institute Genome Sequencing Center for Infectious Disease"/>
            <person name="Wu L."/>
            <person name="Ma J."/>
        </authorList>
    </citation>
    <scope>NUCLEOTIDE SEQUENCE [LARGE SCALE GENOMIC DNA]</scope>
    <source>
        <strain evidence="2">CGMCC 1.3240</strain>
    </source>
</reference>